<evidence type="ECO:0000313" key="1">
    <source>
        <dbReference type="EMBL" id="KAE9620736.1"/>
    </source>
</evidence>
<protein>
    <submittedName>
        <fullName evidence="1">Uncharacterized protein</fullName>
    </submittedName>
</protein>
<dbReference type="AlphaFoldDB" id="A0A6A4R608"/>
<dbReference type="Proteomes" id="UP000447434">
    <property type="component" value="Chromosome 1"/>
</dbReference>
<sequence>MTNTLGMLVIDYTLFGNRLHQTVEFERSPTRCYGCEARIMPQLRMHGNS</sequence>
<reference evidence="2" key="1">
    <citation type="journal article" date="2020" name="Nat. Commun.">
        <title>Genome sequence of the cluster root forming white lupin.</title>
        <authorList>
            <person name="Hufnagel B."/>
            <person name="Marques A."/>
            <person name="Soriano A."/>
            <person name="Marques L."/>
            <person name="Divol F."/>
            <person name="Doumas P."/>
            <person name="Sallet E."/>
            <person name="Mancinotti D."/>
            <person name="Carrere S."/>
            <person name="Marande W."/>
            <person name="Arribat S."/>
            <person name="Keller J."/>
            <person name="Huneau C."/>
            <person name="Blein T."/>
            <person name="Aime D."/>
            <person name="Laguerre M."/>
            <person name="Taylor J."/>
            <person name="Schubert V."/>
            <person name="Nelson M."/>
            <person name="Geu-Flores F."/>
            <person name="Crespi M."/>
            <person name="Gallardo-Guerrero K."/>
            <person name="Delaux P.-M."/>
            <person name="Salse J."/>
            <person name="Berges H."/>
            <person name="Guyot R."/>
            <person name="Gouzy J."/>
            <person name="Peret B."/>
        </authorList>
    </citation>
    <scope>NUCLEOTIDE SEQUENCE [LARGE SCALE GENOMIC DNA]</scope>
    <source>
        <strain evidence="2">cv. Amiga</strain>
    </source>
</reference>
<proteinExistence type="predicted"/>
<keyword evidence="2" id="KW-1185">Reference proteome</keyword>
<organism evidence="1 2">
    <name type="scientific">Lupinus albus</name>
    <name type="common">White lupine</name>
    <name type="synonym">Lupinus termis</name>
    <dbReference type="NCBI Taxonomy" id="3870"/>
    <lineage>
        <taxon>Eukaryota</taxon>
        <taxon>Viridiplantae</taxon>
        <taxon>Streptophyta</taxon>
        <taxon>Embryophyta</taxon>
        <taxon>Tracheophyta</taxon>
        <taxon>Spermatophyta</taxon>
        <taxon>Magnoliopsida</taxon>
        <taxon>eudicotyledons</taxon>
        <taxon>Gunneridae</taxon>
        <taxon>Pentapetalae</taxon>
        <taxon>rosids</taxon>
        <taxon>fabids</taxon>
        <taxon>Fabales</taxon>
        <taxon>Fabaceae</taxon>
        <taxon>Papilionoideae</taxon>
        <taxon>50 kb inversion clade</taxon>
        <taxon>genistoids sensu lato</taxon>
        <taxon>core genistoids</taxon>
        <taxon>Genisteae</taxon>
        <taxon>Lupinus</taxon>
    </lineage>
</organism>
<dbReference type="EMBL" id="WOCE01000001">
    <property type="protein sequence ID" value="KAE9620736.1"/>
    <property type="molecule type" value="Genomic_DNA"/>
</dbReference>
<comment type="caution">
    <text evidence="1">The sequence shown here is derived from an EMBL/GenBank/DDBJ whole genome shotgun (WGS) entry which is preliminary data.</text>
</comment>
<name>A0A6A4R608_LUPAL</name>
<evidence type="ECO:0000313" key="2">
    <source>
        <dbReference type="Proteomes" id="UP000447434"/>
    </source>
</evidence>
<gene>
    <name evidence="1" type="ORF">Lalb_Chr01g0006211</name>
</gene>
<accession>A0A6A4R608</accession>